<evidence type="ECO:0000256" key="1">
    <source>
        <dbReference type="SAM" id="SignalP"/>
    </source>
</evidence>
<feature type="signal peptide" evidence="1">
    <location>
        <begin position="1"/>
        <end position="18"/>
    </location>
</feature>
<name>A0A6N2SPT9_9BACT</name>
<sequence>MKKLFFILLACFVTFAFADISDECRNKTKDECLSYLLQKCDEDNCEYCQKLIASLNVSFVATKNLTVNFDTKQEKEIKLEELKSKVQTIYSEKKEICPYLINFIDF</sequence>
<keyword evidence="1" id="KW-0732">Signal</keyword>
<proteinExistence type="predicted"/>
<reference evidence="2" key="1">
    <citation type="submission" date="2019-11" db="EMBL/GenBank/DDBJ databases">
        <authorList>
            <person name="Feng L."/>
        </authorList>
    </citation>
    <scope>NUCLEOTIDE SEQUENCE</scope>
    <source>
        <strain evidence="2">CUreolyticusLFYP111</strain>
    </source>
</reference>
<accession>A0A6N2SPT9</accession>
<evidence type="ECO:0008006" key="3">
    <source>
        <dbReference type="Google" id="ProtNLM"/>
    </source>
</evidence>
<protein>
    <recommendedName>
        <fullName evidence="3">Periplasmic protein</fullName>
    </recommendedName>
</protein>
<gene>
    <name evidence="2" type="ORF">CULFYP111_00953</name>
</gene>
<dbReference type="AlphaFoldDB" id="A0A6N2SPT9"/>
<dbReference type="EMBL" id="CACRSK010000003">
    <property type="protein sequence ID" value="VYS94171.1"/>
    <property type="molecule type" value="Genomic_DNA"/>
</dbReference>
<evidence type="ECO:0000313" key="2">
    <source>
        <dbReference type="EMBL" id="VYS94171.1"/>
    </source>
</evidence>
<organism evidence="2">
    <name type="scientific">Campylobacter ureolyticus</name>
    <dbReference type="NCBI Taxonomy" id="827"/>
    <lineage>
        <taxon>Bacteria</taxon>
        <taxon>Pseudomonadati</taxon>
        <taxon>Campylobacterota</taxon>
        <taxon>Epsilonproteobacteria</taxon>
        <taxon>Campylobacterales</taxon>
        <taxon>Campylobacteraceae</taxon>
        <taxon>Campylobacter</taxon>
    </lineage>
</organism>
<dbReference type="RefSeq" id="WP_156847318.1">
    <property type="nucleotide sequence ID" value="NZ_CACRSK010000003.1"/>
</dbReference>
<feature type="chain" id="PRO_5026876974" description="Periplasmic protein" evidence="1">
    <location>
        <begin position="19"/>
        <end position="106"/>
    </location>
</feature>